<name>A0ABU2JGT8_9ACTN</name>
<keyword evidence="2" id="KW-0812">Transmembrane</keyword>
<keyword evidence="2" id="KW-0472">Membrane</keyword>
<protein>
    <submittedName>
        <fullName evidence="3">Uncharacterized protein</fullName>
    </submittedName>
</protein>
<evidence type="ECO:0000313" key="4">
    <source>
        <dbReference type="Proteomes" id="UP001183176"/>
    </source>
</evidence>
<evidence type="ECO:0000256" key="1">
    <source>
        <dbReference type="SAM" id="MobiDB-lite"/>
    </source>
</evidence>
<feature type="region of interest" description="Disordered" evidence="1">
    <location>
        <begin position="77"/>
        <end position="109"/>
    </location>
</feature>
<accession>A0ABU2JGT8</accession>
<feature type="transmembrane region" description="Helical" evidence="2">
    <location>
        <begin position="23"/>
        <end position="49"/>
    </location>
</feature>
<organism evidence="3 4">
    <name type="scientific">Jatrophihabitans lederbergiae</name>
    <dbReference type="NCBI Taxonomy" id="3075547"/>
    <lineage>
        <taxon>Bacteria</taxon>
        <taxon>Bacillati</taxon>
        <taxon>Actinomycetota</taxon>
        <taxon>Actinomycetes</taxon>
        <taxon>Jatrophihabitantales</taxon>
        <taxon>Jatrophihabitantaceae</taxon>
        <taxon>Jatrophihabitans</taxon>
    </lineage>
</organism>
<dbReference type="EMBL" id="JAVREH010000075">
    <property type="protein sequence ID" value="MDT0264179.1"/>
    <property type="molecule type" value="Genomic_DNA"/>
</dbReference>
<evidence type="ECO:0000256" key="2">
    <source>
        <dbReference type="SAM" id="Phobius"/>
    </source>
</evidence>
<evidence type="ECO:0000313" key="3">
    <source>
        <dbReference type="EMBL" id="MDT0264179.1"/>
    </source>
</evidence>
<keyword evidence="4" id="KW-1185">Reference proteome</keyword>
<gene>
    <name evidence="3" type="ORF">RM423_22680</name>
</gene>
<dbReference type="Proteomes" id="UP001183176">
    <property type="component" value="Unassembled WGS sequence"/>
</dbReference>
<sequence length="109" mass="11469">MTASDRPIHLSVSPADVDIPQTIGYYGGLFAAVAFGVLEPPVALFIAAIPLVKMLGTPAAPAAVRFLGETLQGAAKPVGNDGEGTIRVSEPHWARRRAKQQLEPAPQRS</sequence>
<keyword evidence="2" id="KW-1133">Transmembrane helix</keyword>
<comment type="caution">
    <text evidence="3">The sequence shown here is derived from an EMBL/GenBank/DDBJ whole genome shotgun (WGS) entry which is preliminary data.</text>
</comment>
<proteinExistence type="predicted"/>
<reference evidence="4" key="1">
    <citation type="submission" date="2023-07" db="EMBL/GenBank/DDBJ databases">
        <title>30 novel species of actinomycetes from the DSMZ collection.</title>
        <authorList>
            <person name="Nouioui I."/>
        </authorList>
    </citation>
    <scope>NUCLEOTIDE SEQUENCE [LARGE SCALE GENOMIC DNA]</scope>
    <source>
        <strain evidence="4">DSM 44399</strain>
    </source>
</reference>
<dbReference type="RefSeq" id="WP_311425321.1">
    <property type="nucleotide sequence ID" value="NZ_JAVREH010000075.1"/>
</dbReference>